<feature type="domain" description="Ig-like" evidence="5">
    <location>
        <begin position="185"/>
        <end position="262"/>
    </location>
</feature>
<dbReference type="InterPro" id="IPR013783">
    <property type="entry name" value="Ig-like_fold"/>
</dbReference>
<organism evidence="6 7">
    <name type="scientific">Oreochromis aureus</name>
    <name type="common">Israeli tilapia</name>
    <name type="synonym">Chromis aureus</name>
    <dbReference type="NCBI Taxonomy" id="47969"/>
    <lineage>
        <taxon>Eukaryota</taxon>
        <taxon>Metazoa</taxon>
        <taxon>Chordata</taxon>
        <taxon>Craniata</taxon>
        <taxon>Vertebrata</taxon>
        <taxon>Euteleostomi</taxon>
        <taxon>Actinopterygii</taxon>
        <taxon>Neopterygii</taxon>
        <taxon>Teleostei</taxon>
        <taxon>Neoteleostei</taxon>
        <taxon>Acanthomorphata</taxon>
        <taxon>Ovalentaria</taxon>
        <taxon>Cichlomorphae</taxon>
        <taxon>Cichliformes</taxon>
        <taxon>Cichlidae</taxon>
        <taxon>African cichlids</taxon>
        <taxon>Pseudocrenilabrinae</taxon>
        <taxon>Oreochromini</taxon>
        <taxon>Oreochromis</taxon>
    </lineage>
</organism>
<dbReference type="AlphaFoldDB" id="A0AAZ1XTV8"/>
<evidence type="ECO:0000256" key="1">
    <source>
        <dbReference type="ARBA" id="ARBA00022729"/>
    </source>
</evidence>
<dbReference type="GO" id="GO:0007166">
    <property type="term" value="P:cell surface receptor signaling pathway"/>
    <property type="evidence" value="ECO:0007669"/>
    <property type="project" value="TreeGrafter"/>
</dbReference>
<dbReference type="GO" id="GO:0004888">
    <property type="term" value="F:transmembrane signaling receptor activity"/>
    <property type="evidence" value="ECO:0007669"/>
    <property type="project" value="TreeGrafter"/>
</dbReference>
<dbReference type="GO" id="GO:0009897">
    <property type="term" value="C:external side of plasma membrane"/>
    <property type="evidence" value="ECO:0007669"/>
    <property type="project" value="TreeGrafter"/>
</dbReference>
<feature type="chain" id="PRO_5046607057" description="Ig-like domain-containing protein" evidence="4">
    <location>
        <begin position="22"/>
        <end position="498"/>
    </location>
</feature>
<evidence type="ECO:0000259" key="5">
    <source>
        <dbReference type="PROSITE" id="PS50835"/>
    </source>
</evidence>
<dbReference type="SUPFAM" id="SSF48726">
    <property type="entry name" value="Immunoglobulin"/>
    <property type="match status" value="5"/>
</dbReference>
<feature type="domain" description="Ig-like" evidence="5">
    <location>
        <begin position="95"/>
        <end position="179"/>
    </location>
</feature>
<dbReference type="Pfam" id="PF13895">
    <property type="entry name" value="Ig_2"/>
    <property type="match status" value="1"/>
</dbReference>
<accession>A0AAZ1XTV8</accession>
<dbReference type="SMART" id="SM00408">
    <property type="entry name" value="IGc2"/>
    <property type="match status" value="3"/>
</dbReference>
<dbReference type="InterPro" id="IPR050488">
    <property type="entry name" value="Ig_Fc_receptor"/>
</dbReference>
<evidence type="ECO:0000313" key="7">
    <source>
        <dbReference type="Proteomes" id="UP000472276"/>
    </source>
</evidence>
<dbReference type="PANTHER" id="PTHR11481:SF64">
    <property type="entry name" value="FC RECEPTOR-LIKE PROTEIN 4"/>
    <property type="match status" value="1"/>
</dbReference>
<keyword evidence="7" id="KW-1185">Reference proteome</keyword>
<dbReference type="InterPro" id="IPR003599">
    <property type="entry name" value="Ig_sub"/>
</dbReference>
<dbReference type="InterPro" id="IPR007110">
    <property type="entry name" value="Ig-like_dom"/>
</dbReference>
<dbReference type="PROSITE" id="PS50835">
    <property type="entry name" value="IG_LIKE"/>
    <property type="match status" value="3"/>
</dbReference>
<reference evidence="6" key="3">
    <citation type="submission" date="2025-09" db="UniProtKB">
        <authorList>
            <consortium name="Ensembl"/>
        </authorList>
    </citation>
    <scope>IDENTIFICATION</scope>
</reference>
<name>A0AAZ1XTV8_OREAU</name>
<dbReference type="Ensembl" id="ENSOABT00000083535.1">
    <property type="protein sequence ID" value="ENSOABP00000071054.1"/>
    <property type="gene ID" value="ENSOABG00000035060.1"/>
</dbReference>
<keyword evidence="1 4" id="KW-0732">Signal</keyword>
<feature type="signal peptide" evidence="4">
    <location>
        <begin position="1"/>
        <end position="21"/>
    </location>
</feature>
<dbReference type="SMART" id="SM00409">
    <property type="entry name" value="IG"/>
    <property type="match status" value="4"/>
</dbReference>
<keyword evidence="2" id="KW-1015">Disulfide bond</keyword>
<evidence type="ECO:0000256" key="2">
    <source>
        <dbReference type="ARBA" id="ARBA00023157"/>
    </source>
</evidence>
<dbReference type="Proteomes" id="UP000472276">
    <property type="component" value="Unassembled WGS sequence"/>
</dbReference>
<evidence type="ECO:0000313" key="6">
    <source>
        <dbReference type="Ensembl" id="ENSOABP00000071054.1"/>
    </source>
</evidence>
<reference evidence="6" key="2">
    <citation type="submission" date="2025-08" db="UniProtKB">
        <authorList>
            <consortium name="Ensembl"/>
        </authorList>
    </citation>
    <scope>IDENTIFICATION</scope>
</reference>
<feature type="domain" description="Ig-like" evidence="5">
    <location>
        <begin position="375"/>
        <end position="450"/>
    </location>
</feature>
<dbReference type="PANTHER" id="PTHR11481">
    <property type="entry name" value="IMMUNOGLOBULIN FC RECEPTOR"/>
    <property type="match status" value="1"/>
</dbReference>
<feature type="transmembrane region" description="Helical" evidence="3">
    <location>
        <begin position="457"/>
        <end position="479"/>
    </location>
</feature>
<keyword evidence="3" id="KW-0472">Membrane</keyword>
<reference evidence="7" key="1">
    <citation type="submission" date="2020-03" db="EMBL/GenBank/DDBJ databases">
        <title>Evolution of repeat sequences and sex chromosomes of tilapia species revealed by chromosome-level genomes.</title>
        <authorList>
            <person name="Xu L."/>
            <person name="Tao W."/>
            <person name="Wang D."/>
            <person name="Zhou Q."/>
        </authorList>
    </citation>
    <scope>NUCLEOTIDE SEQUENCE [LARGE SCALE GENOMIC DNA]</scope>
    <source>
        <strain evidence="7">Israel</strain>
    </source>
</reference>
<dbReference type="InterPro" id="IPR003598">
    <property type="entry name" value="Ig_sub2"/>
</dbReference>
<proteinExistence type="predicted"/>
<dbReference type="Gene3D" id="2.60.40.10">
    <property type="entry name" value="Immunoglobulins"/>
    <property type="match status" value="5"/>
</dbReference>
<keyword evidence="3" id="KW-1133">Transmembrane helix</keyword>
<evidence type="ECO:0000256" key="4">
    <source>
        <dbReference type="SAM" id="SignalP"/>
    </source>
</evidence>
<dbReference type="Pfam" id="PF13927">
    <property type="entry name" value="Ig_3"/>
    <property type="match status" value="1"/>
</dbReference>
<sequence>MFLSLLVLVFMALKCLKPTVTLQPSWTQIYSGETVTWTYEWRAAKLNTPPTSNEHRIIRATESDSGGYSCRGRRDYFFSEWSDIITLTVSSSNRPVVTLYPNWSEIYRGETITVRCEIHGGDTEWDYEWETNSRIKAPNQNEYRIRSASSSNSGNYRCKGRMKSSQHKTTEWSDSVTLTVSDNKPRPVLTVSPSWLSPGASVTLNCEVEHPSAGWSFYWYKAVPDLSEKSSSYELLPDGSGTAQDSYIIHGQTHTAGYVCRAGRGDPEYHTDHSQPEFVWSADVHSAASLTVSPDRVQHFTSDSVSLTCEGNFTEWRVRKFSEDGRLYSDCRRMTGSTCNINTSKSDTAVYWCESGSGEFSSAVNITVQNDGNGPILVSPVHPVTEGASVSLSCSLRTQKILSNVFFYHNDKLIQNDTRGELKISAVSKSDEGFYKCQYSGRESAQSWMSVKGDSSFSLLMIFRLILGFVFVFLPFLLFRCSKGENFFLFLYFKHKVH</sequence>
<evidence type="ECO:0000256" key="3">
    <source>
        <dbReference type="SAM" id="Phobius"/>
    </source>
</evidence>
<dbReference type="InterPro" id="IPR036179">
    <property type="entry name" value="Ig-like_dom_sf"/>
</dbReference>
<dbReference type="GO" id="GO:0006955">
    <property type="term" value="P:immune response"/>
    <property type="evidence" value="ECO:0007669"/>
    <property type="project" value="TreeGrafter"/>
</dbReference>
<protein>
    <recommendedName>
        <fullName evidence="5">Ig-like domain-containing protein</fullName>
    </recommendedName>
</protein>
<keyword evidence="3" id="KW-0812">Transmembrane</keyword>